<feature type="chain" id="PRO_5022990183" evidence="5">
    <location>
        <begin position="26"/>
        <end position="931"/>
    </location>
</feature>
<dbReference type="AlphaFoldDB" id="A0A5C5WZ93"/>
<gene>
    <name evidence="7" type="ORF">KOR42_27970</name>
</gene>
<dbReference type="PANTHER" id="PTHR35889:SF3">
    <property type="entry name" value="F-BOX DOMAIN-CONTAINING PROTEIN"/>
    <property type="match status" value="1"/>
</dbReference>
<evidence type="ECO:0000256" key="2">
    <source>
        <dbReference type="ARBA" id="ARBA00022723"/>
    </source>
</evidence>
<evidence type="ECO:0000256" key="1">
    <source>
        <dbReference type="ARBA" id="ARBA00022617"/>
    </source>
</evidence>
<dbReference type="InterPro" id="IPR009056">
    <property type="entry name" value="Cyt_c-like_dom"/>
</dbReference>
<dbReference type="GO" id="GO:0046872">
    <property type="term" value="F:metal ion binding"/>
    <property type="evidence" value="ECO:0007669"/>
    <property type="project" value="UniProtKB-KW"/>
</dbReference>
<keyword evidence="2 4" id="KW-0479">Metal-binding</keyword>
<dbReference type="Pfam" id="PF07635">
    <property type="entry name" value="PSCyt1"/>
    <property type="match status" value="1"/>
</dbReference>
<dbReference type="Proteomes" id="UP000317243">
    <property type="component" value="Unassembled WGS sequence"/>
</dbReference>
<proteinExistence type="predicted"/>
<dbReference type="PANTHER" id="PTHR35889">
    <property type="entry name" value="CYCLOINULO-OLIGOSACCHARIDE FRUCTANOTRANSFERASE-RELATED"/>
    <property type="match status" value="1"/>
</dbReference>
<evidence type="ECO:0000256" key="5">
    <source>
        <dbReference type="SAM" id="SignalP"/>
    </source>
</evidence>
<evidence type="ECO:0000256" key="3">
    <source>
        <dbReference type="ARBA" id="ARBA00023004"/>
    </source>
</evidence>
<keyword evidence="5" id="KW-0732">Signal</keyword>
<reference evidence="7 8" key="1">
    <citation type="submission" date="2019-02" db="EMBL/GenBank/DDBJ databases">
        <title>Deep-cultivation of Planctomycetes and their phenomic and genomic characterization uncovers novel biology.</title>
        <authorList>
            <person name="Wiegand S."/>
            <person name="Jogler M."/>
            <person name="Boedeker C."/>
            <person name="Pinto D."/>
            <person name="Vollmers J."/>
            <person name="Rivas-Marin E."/>
            <person name="Kohn T."/>
            <person name="Peeters S.H."/>
            <person name="Heuer A."/>
            <person name="Rast P."/>
            <person name="Oberbeckmann S."/>
            <person name="Bunk B."/>
            <person name="Jeske O."/>
            <person name="Meyerdierks A."/>
            <person name="Storesund J.E."/>
            <person name="Kallscheuer N."/>
            <person name="Luecker S."/>
            <person name="Lage O.M."/>
            <person name="Pohl T."/>
            <person name="Merkel B.J."/>
            <person name="Hornburger P."/>
            <person name="Mueller R.-W."/>
            <person name="Bruemmer F."/>
            <person name="Labrenz M."/>
            <person name="Spormann A.M."/>
            <person name="Op Den Camp H."/>
            <person name="Overmann J."/>
            <person name="Amann R."/>
            <person name="Jetten M.S.M."/>
            <person name="Mascher T."/>
            <person name="Medema M.H."/>
            <person name="Devos D.P."/>
            <person name="Kaster A.-K."/>
            <person name="Ovreas L."/>
            <person name="Rohde M."/>
            <person name="Galperin M.Y."/>
            <person name="Jogler C."/>
        </authorList>
    </citation>
    <scope>NUCLEOTIDE SEQUENCE [LARGE SCALE GENOMIC DNA]</scope>
    <source>
        <strain evidence="7 8">KOR42</strain>
    </source>
</reference>
<comment type="caution">
    <text evidence="7">The sequence shown here is derived from an EMBL/GenBank/DDBJ whole genome shotgun (WGS) entry which is preliminary data.</text>
</comment>
<feature type="domain" description="Cytochrome c" evidence="6">
    <location>
        <begin position="26"/>
        <end position="129"/>
    </location>
</feature>
<dbReference type="GO" id="GO:0009055">
    <property type="term" value="F:electron transfer activity"/>
    <property type="evidence" value="ECO:0007669"/>
    <property type="project" value="InterPro"/>
</dbReference>
<evidence type="ECO:0000313" key="8">
    <source>
        <dbReference type="Proteomes" id="UP000317243"/>
    </source>
</evidence>
<dbReference type="Pfam" id="PF07583">
    <property type="entry name" value="PSCyt2"/>
    <property type="match status" value="1"/>
</dbReference>
<evidence type="ECO:0000313" key="7">
    <source>
        <dbReference type="EMBL" id="TWT55411.1"/>
    </source>
</evidence>
<dbReference type="Pfam" id="PF07587">
    <property type="entry name" value="PSD1"/>
    <property type="match status" value="1"/>
</dbReference>
<dbReference type="EMBL" id="SIHI01000004">
    <property type="protein sequence ID" value="TWT55411.1"/>
    <property type="molecule type" value="Genomic_DNA"/>
</dbReference>
<dbReference type="PROSITE" id="PS51007">
    <property type="entry name" value="CYTC"/>
    <property type="match status" value="1"/>
</dbReference>
<dbReference type="RefSeq" id="WP_197441153.1">
    <property type="nucleotide sequence ID" value="NZ_SIHI01000004.1"/>
</dbReference>
<dbReference type="InterPro" id="IPR036909">
    <property type="entry name" value="Cyt_c-like_dom_sf"/>
</dbReference>
<evidence type="ECO:0000256" key="4">
    <source>
        <dbReference type="PROSITE-ProRule" id="PRU00433"/>
    </source>
</evidence>
<dbReference type="InterPro" id="IPR022655">
    <property type="entry name" value="DUF1553"/>
</dbReference>
<dbReference type="Gene3D" id="1.10.760.10">
    <property type="entry name" value="Cytochrome c-like domain"/>
    <property type="match status" value="1"/>
</dbReference>
<protein>
    <submittedName>
        <fullName evidence="7">Planctomycete cytochrome C</fullName>
    </submittedName>
</protein>
<keyword evidence="1 4" id="KW-0349">Heme</keyword>
<accession>A0A5C5WZ93</accession>
<sequence length="931" mass="105526" precursor="true">MSCKAFRLVCLLLGLMSGWNSTGLAEAPSVGEKLFALKVQPIFQEKCAGCHSESADSIESGFLLDTREQLLAGGDSWGDSVVVPGEIEDSYLLGMLSREEEGFEMPPKEAEKLTEEEVWAIRDWIQEGAPWPDDERIAGIYRDFAEGVVVQTSGGLSESWTNRKYDPEDLWAFQPIQTEFPELSDACKCSPVDSFIDQQLDERGILSAPRASRQVLIRRATFDLLGLPPTPAEVQEFVDDPRDDNEAFAALVDRLLESPHYGEQWGRHWLDVVRYADSSGFANDYERPNAWRFRDYVVRAFNADKPFDKFIQEQIAGDELAEANGDELTQEQRTELLVASGFLRMGPWEHTGMSVAKVTRQLFLDDITDTVGQVFLGQALQCCRCHDHKFDPIPTRDFYSVQAVFATTQFAEIETEWLPDENLAGMEEDKKYHRLRHAANEKVLQELHQKQAEYEAEWFRERGMPYKTKAEAKKAGVAVDELPNRTLKTAEEFGKERIGRKWQHRFNWEFDRYKPFAYSTYSGVTRTPKSSYSRIPKPDNPSKGGELEKTAILGGGDPFSPTIPVQPGVLSAVPGALEVSFPASHSGRRTAFAQWVADPENTLTSRVLVNRIWAFHFGRGIAGNPNNFGTTGKKPTHPKLLDWLATEFVSNGWSIKHLHRVIMNTDAYCRSTTHFHPEQLSSADPSGTSYAVFLPRRLEAEEIRDATLSVSGELNPALGGIPIRPDMNLEAALQPRMIMGTFAPSYVPNPDPNDRNRRSIYIHKIRGHRIPFLETFNQPGSETSCEMRDQSNITPQVFAMLNGQEANDRALALAKRVLDECDDEQQVVRQLFELCFGRLPTDAELQATQQHWDQMNELQKELHFEPVEYPVEVVREAVDENTGERFEFTEKLFAYQDYIPDLQPHQVDARTRALADVCLVLLNSNEFVYVY</sequence>
<evidence type="ECO:0000259" key="6">
    <source>
        <dbReference type="PROSITE" id="PS51007"/>
    </source>
</evidence>
<dbReference type="InterPro" id="IPR011429">
    <property type="entry name" value="Cyt_c_Planctomycete-type"/>
</dbReference>
<feature type="signal peptide" evidence="5">
    <location>
        <begin position="1"/>
        <end position="25"/>
    </location>
</feature>
<organism evidence="7 8">
    <name type="scientific">Thalassoglobus neptunius</name>
    <dbReference type="NCBI Taxonomy" id="1938619"/>
    <lineage>
        <taxon>Bacteria</taxon>
        <taxon>Pseudomonadati</taxon>
        <taxon>Planctomycetota</taxon>
        <taxon>Planctomycetia</taxon>
        <taxon>Planctomycetales</taxon>
        <taxon>Planctomycetaceae</taxon>
        <taxon>Thalassoglobus</taxon>
    </lineage>
</organism>
<dbReference type="GO" id="GO:0020037">
    <property type="term" value="F:heme binding"/>
    <property type="evidence" value="ECO:0007669"/>
    <property type="project" value="InterPro"/>
</dbReference>
<keyword evidence="3 4" id="KW-0408">Iron</keyword>
<keyword evidence="8" id="KW-1185">Reference proteome</keyword>
<name>A0A5C5WZ93_9PLAN</name>
<dbReference type="SUPFAM" id="SSF46626">
    <property type="entry name" value="Cytochrome c"/>
    <property type="match status" value="1"/>
</dbReference>
<dbReference type="InterPro" id="IPR011444">
    <property type="entry name" value="DUF1549"/>
</dbReference>